<evidence type="ECO:0000313" key="4">
    <source>
        <dbReference type="EMBL" id="KIO06789.1"/>
    </source>
</evidence>
<dbReference type="Proteomes" id="UP000054217">
    <property type="component" value="Unassembled WGS sequence"/>
</dbReference>
<evidence type="ECO:0000256" key="1">
    <source>
        <dbReference type="PROSITE-ProRule" id="PRU00453"/>
    </source>
</evidence>
<feature type="domain" description="HIT-type" evidence="3">
    <location>
        <begin position="5"/>
        <end position="38"/>
    </location>
</feature>
<dbReference type="Gene3D" id="3.30.60.190">
    <property type="match status" value="1"/>
</dbReference>
<dbReference type="GO" id="GO:0008270">
    <property type="term" value="F:zinc ion binding"/>
    <property type="evidence" value="ECO:0007669"/>
    <property type="project" value="UniProtKB-UniRule"/>
</dbReference>
<keyword evidence="1" id="KW-0862">Zinc</keyword>
<feature type="coiled-coil region" evidence="2">
    <location>
        <begin position="93"/>
        <end position="120"/>
    </location>
</feature>
<keyword evidence="1" id="KW-0479">Metal-binding</keyword>
<dbReference type="HOGENOM" id="CLU_041572_0_0_1"/>
<organism evidence="4 5">
    <name type="scientific">Pisolithus tinctorius Marx 270</name>
    <dbReference type="NCBI Taxonomy" id="870435"/>
    <lineage>
        <taxon>Eukaryota</taxon>
        <taxon>Fungi</taxon>
        <taxon>Dikarya</taxon>
        <taxon>Basidiomycota</taxon>
        <taxon>Agaricomycotina</taxon>
        <taxon>Agaricomycetes</taxon>
        <taxon>Agaricomycetidae</taxon>
        <taxon>Boletales</taxon>
        <taxon>Sclerodermatineae</taxon>
        <taxon>Pisolithaceae</taxon>
        <taxon>Pisolithus</taxon>
    </lineage>
</organism>
<gene>
    <name evidence="4" type="ORF">M404DRAFT_998900</name>
</gene>
<name>A0A0C3PFT8_PISTI</name>
<evidence type="ECO:0000259" key="3">
    <source>
        <dbReference type="PROSITE" id="PS51083"/>
    </source>
</evidence>
<dbReference type="InterPro" id="IPR039646">
    <property type="entry name" value="ZNHIT2"/>
</dbReference>
<dbReference type="PANTHER" id="PTHR15555">
    <property type="entry name" value="ZINC FINGER HIT DOMAIN CONTAINING PROTEIN 2 PROTEIN FON -RELATED"/>
    <property type="match status" value="1"/>
</dbReference>
<protein>
    <recommendedName>
        <fullName evidence="3">HIT-type domain-containing protein</fullName>
    </recommendedName>
</protein>
<dbReference type="InParanoid" id="A0A0C3PFT8"/>
<dbReference type="EMBL" id="KN831962">
    <property type="protein sequence ID" value="KIO06789.1"/>
    <property type="molecule type" value="Genomic_DNA"/>
</dbReference>
<dbReference type="InterPro" id="IPR007529">
    <property type="entry name" value="Znf_HIT"/>
</dbReference>
<dbReference type="CDD" id="cd23024">
    <property type="entry name" value="zf-HIT_ZNHIT2-3"/>
    <property type="match status" value="1"/>
</dbReference>
<dbReference type="SUPFAM" id="SSF144232">
    <property type="entry name" value="HIT/MYND zinc finger-like"/>
    <property type="match status" value="1"/>
</dbReference>
<keyword evidence="2" id="KW-0175">Coiled coil</keyword>
<reference evidence="5" key="2">
    <citation type="submission" date="2015-01" db="EMBL/GenBank/DDBJ databases">
        <title>Evolutionary Origins and Diversification of the Mycorrhizal Mutualists.</title>
        <authorList>
            <consortium name="DOE Joint Genome Institute"/>
            <consortium name="Mycorrhizal Genomics Consortium"/>
            <person name="Kohler A."/>
            <person name="Kuo A."/>
            <person name="Nagy L.G."/>
            <person name="Floudas D."/>
            <person name="Copeland A."/>
            <person name="Barry K.W."/>
            <person name="Cichocki N."/>
            <person name="Veneault-Fourrey C."/>
            <person name="LaButti K."/>
            <person name="Lindquist E.A."/>
            <person name="Lipzen A."/>
            <person name="Lundell T."/>
            <person name="Morin E."/>
            <person name="Murat C."/>
            <person name="Riley R."/>
            <person name="Ohm R."/>
            <person name="Sun H."/>
            <person name="Tunlid A."/>
            <person name="Henrissat B."/>
            <person name="Grigoriev I.V."/>
            <person name="Hibbett D.S."/>
            <person name="Martin F."/>
        </authorList>
    </citation>
    <scope>NUCLEOTIDE SEQUENCE [LARGE SCALE GENOMIC DNA]</scope>
    <source>
        <strain evidence="5">Marx 270</strain>
    </source>
</reference>
<proteinExistence type="predicted"/>
<dbReference type="STRING" id="870435.A0A0C3PFT8"/>
<dbReference type="AlphaFoldDB" id="A0A0C3PFT8"/>
<keyword evidence="1" id="KW-0863">Zinc-finger</keyword>
<dbReference type="Pfam" id="PF04438">
    <property type="entry name" value="zf-HIT"/>
    <property type="match status" value="1"/>
</dbReference>
<keyword evidence="5" id="KW-1185">Reference proteome</keyword>
<sequence>MTVRCGICRKQISRYTCPTCNVPYCNLACFRSETHAQCSETFYRKEIASSISSDYSKTSPEHEKILGILKRLDDEGLQDHDEFSHGSDDEDDAESLEKRLAGLKIESASADELLDRLTKEERDTFFKLLRDPASERAKNLLASVELDRELQAPWWDSPQLPNDDLDTAATRYGHQPPLMEVPPGLRRWNPESPSLLYNICAVFIGYAYVTRHLSISPLSSSSNSWQDKREARRLIARAVPFIADRQSKLLHVTLTGAVTDVWARLDPGSIELRTMAVLLGDVSRLVRPRKVVVAEDPVGGVAQTHSLPSEHPRADALRVFTDMNALFDEDGTENGQRKKNHLSMKITFYAGHLLAVPSFFLDALADEVFLRSKSMDEEVANADGAARVAGSAELVQPKIIKLP</sequence>
<reference evidence="4 5" key="1">
    <citation type="submission" date="2014-04" db="EMBL/GenBank/DDBJ databases">
        <authorList>
            <consortium name="DOE Joint Genome Institute"/>
            <person name="Kuo A."/>
            <person name="Kohler A."/>
            <person name="Costa M.D."/>
            <person name="Nagy L.G."/>
            <person name="Floudas D."/>
            <person name="Copeland A."/>
            <person name="Barry K.W."/>
            <person name="Cichocki N."/>
            <person name="Veneault-Fourrey C."/>
            <person name="LaButti K."/>
            <person name="Lindquist E.A."/>
            <person name="Lipzen A."/>
            <person name="Lundell T."/>
            <person name="Morin E."/>
            <person name="Murat C."/>
            <person name="Sun H."/>
            <person name="Tunlid A."/>
            <person name="Henrissat B."/>
            <person name="Grigoriev I.V."/>
            <person name="Hibbett D.S."/>
            <person name="Martin F."/>
            <person name="Nordberg H.P."/>
            <person name="Cantor M.N."/>
            <person name="Hua S.X."/>
        </authorList>
    </citation>
    <scope>NUCLEOTIDE SEQUENCE [LARGE SCALE GENOMIC DNA]</scope>
    <source>
        <strain evidence="4 5">Marx 270</strain>
    </source>
</reference>
<evidence type="ECO:0000256" key="2">
    <source>
        <dbReference type="SAM" id="Coils"/>
    </source>
</evidence>
<dbReference type="PANTHER" id="PTHR15555:SF0">
    <property type="entry name" value="ZINC FINGER HIT DOMAIN-CONTAINING PROTEIN 2"/>
    <property type="match status" value="1"/>
</dbReference>
<accession>A0A0C3PFT8</accession>
<dbReference type="PROSITE" id="PS51083">
    <property type="entry name" value="ZF_HIT"/>
    <property type="match status" value="1"/>
</dbReference>
<evidence type="ECO:0000313" key="5">
    <source>
        <dbReference type="Proteomes" id="UP000054217"/>
    </source>
</evidence>
<dbReference type="OrthoDB" id="18412at2759"/>